<dbReference type="PANTHER" id="PTHR34475">
    <property type="match status" value="1"/>
</dbReference>
<dbReference type="PANTHER" id="PTHR34475:SF1">
    <property type="entry name" value="CYTOSKELETON PROTEIN RODZ"/>
    <property type="match status" value="1"/>
</dbReference>
<evidence type="ECO:0000259" key="3">
    <source>
        <dbReference type="Pfam" id="PF13464"/>
    </source>
</evidence>
<reference evidence="4 5" key="1">
    <citation type="submission" date="2018-04" db="EMBL/GenBank/DDBJ databases">
        <title>Genomic Encyclopedia of Archaeal and Bacterial Type Strains, Phase II (KMG-II): from individual species to whole genera.</title>
        <authorList>
            <person name="Goeker M."/>
        </authorList>
    </citation>
    <scope>NUCLEOTIDE SEQUENCE [LARGE SCALE GENOMIC DNA]</scope>
    <source>
        <strain evidence="4 5">DSM 18064</strain>
    </source>
</reference>
<dbReference type="Gene3D" id="1.10.260.40">
    <property type="entry name" value="lambda repressor-like DNA-binding domains"/>
    <property type="match status" value="1"/>
</dbReference>
<evidence type="ECO:0000256" key="2">
    <source>
        <dbReference type="SAM" id="Phobius"/>
    </source>
</evidence>
<keyword evidence="2" id="KW-1133">Transmembrane helix</keyword>
<accession>A0A2T5BVS6</accession>
<keyword evidence="2" id="KW-0812">Transmembrane</keyword>
<comment type="caution">
    <text evidence="4">The sequence shown here is derived from an EMBL/GenBank/DDBJ whole genome shotgun (WGS) entry which is preliminary data.</text>
</comment>
<proteinExistence type="predicted"/>
<dbReference type="RefSeq" id="WP_242509475.1">
    <property type="nucleotide sequence ID" value="NZ_NHSI01000031.1"/>
</dbReference>
<dbReference type="Proteomes" id="UP000243859">
    <property type="component" value="Unassembled WGS sequence"/>
</dbReference>
<sequence>MAGHHELLAESDSTVVDFDENDFRLGDVMRGERATLGKSLLDVQRELKIKAAYIAAIENLDVSAFETPGFIAGYVRSYARYLGLDPDLTYRRFCEEGGLPRPCDSAPKTERRTTGDPLTDPNALFVPQGDSFLSRVEPGAIGSVLVLILLLSGLAYGGWSVFKQIQRVQLSPVEQTPGVVVQVDPLTSEHGVAQADIAPPSPDAMTRLYRPQALEAPVLVARDGPIAALKPDRVGAFADRAADPHPPVFAESGGVAAPEESQVRVLAGGVPEVSVLAVRPAWIRVSAADGAVLFEKILDAGERYVVPQTEQPPVLRAGNSGAVYFSVGEKTYGPALPGARVAKNVSLGAGDLVAAYDLADPDADPALASAIAVAQAQGGTGSQ</sequence>
<dbReference type="InterPro" id="IPR010982">
    <property type="entry name" value="Lambda_DNA-bd_dom_sf"/>
</dbReference>
<keyword evidence="5" id="KW-1185">Reference proteome</keyword>
<name>A0A2T5BVS6_9RHOB</name>
<dbReference type="InterPro" id="IPR050400">
    <property type="entry name" value="Bact_Cytoskel_RodZ"/>
</dbReference>
<dbReference type="Pfam" id="PF13464">
    <property type="entry name" value="RodZ_C"/>
    <property type="match status" value="1"/>
</dbReference>
<gene>
    <name evidence="4" type="ORF">C8N32_102210</name>
</gene>
<keyword evidence="2" id="KW-0472">Membrane</keyword>
<feature type="domain" description="Cytoskeleton protein RodZ-like C-terminal" evidence="3">
    <location>
        <begin position="277"/>
        <end position="342"/>
    </location>
</feature>
<evidence type="ECO:0000313" key="5">
    <source>
        <dbReference type="Proteomes" id="UP000243859"/>
    </source>
</evidence>
<evidence type="ECO:0000256" key="1">
    <source>
        <dbReference type="SAM" id="MobiDB-lite"/>
    </source>
</evidence>
<dbReference type="InterPro" id="IPR025194">
    <property type="entry name" value="RodZ-like_C"/>
</dbReference>
<feature type="region of interest" description="Disordered" evidence="1">
    <location>
        <begin position="99"/>
        <end position="121"/>
    </location>
</feature>
<organism evidence="4 5">
    <name type="scientific">Rhodovulum imhoffii</name>
    <dbReference type="NCBI Taxonomy" id="365340"/>
    <lineage>
        <taxon>Bacteria</taxon>
        <taxon>Pseudomonadati</taxon>
        <taxon>Pseudomonadota</taxon>
        <taxon>Alphaproteobacteria</taxon>
        <taxon>Rhodobacterales</taxon>
        <taxon>Paracoccaceae</taxon>
        <taxon>Rhodovulum</taxon>
    </lineage>
</organism>
<protein>
    <submittedName>
        <fullName evidence="4">Cytoskeletal protein RodZ</fullName>
    </submittedName>
</protein>
<dbReference type="Pfam" id="PF13413">
    <property type="entry name" value="HTH_25"/>
    <property type="match status" value="1"/>
</dbReference>
<dbReference type="GO" id="GO:0003677">
    <property type="term" value="F:DNA binding"/>
    <property type="evidence" value="ECO:0007669"/>
    <property type="project" value="InterPro"/>
</dbReference>
<evidence type="ECO:0000313" key="4">
    <source>
        <dbReference type="EMBL" id="PTN03683.1"/>
    </source>
</evidence>
<dbReference type="EMBL" id="QAAA01000002">
    <property type="protein sequence ID" value="PTN03683.1"/>
    <property type="molecule type" value="Genomic_DNA"/>
</dbReference>
<dbReference type="AlphaFoldDB" id="A0A2T5BVS6"/>
<feature type="transmembrane region" description="Helical" evidence="2">
    <location>
        <begin position="140"/>
        <end position="162"/>
    </location>
</feature>